<dbReference type="EMBL" id="JALJOQ010000039">
    <property type="protein sequence ID" value="KAK9806066.1"/>
    <property type="molecule type" value="Genomic_DNA"/>
</dbReference>
<feature type="transmembrane region" description="Helical" evidence="14">
    <location>
        <begin position="577"/>
        <end position="598"/>
    </location>
</feature>
<keyword evidence="11" id="KW-0482">Metalloprotease</keyword>
<comment type="similarity">
    <text evidence="3">Belongs to the peptidase M28 family.</text>
</comment>
<evidence type="ECO:0000256" key="4">
    <source>
        <dbReference type="ARBA" id="ARBA00022670"/>
    </source>
</evidence>
<evidence type="ECO:0000256" key="14">
    <source>
        <dbReference type="SAM" id="Phobius"/>
    </source>
</evidence>
<evidence type="ECO:0000256" key="13">
    <source>
        <dbReference type="ARBA" id="ARBA00023180"/>
    </source>
</evidence>
<keyword evidence="12 14" id="KW-0472">Membrane</keyword>
<keyword evidence="8" id="KW-0256">Endoplasmic reticulum</keyword>
<dbReference type="FunFam" id="3.40.630.10:FF:000008">
    <property type="entry name" value="Endoplasmic reticulum metallopeptidase 1"/>
    <property type="match status" value="1"/>
</dbReference>
<keyword evidence="7" id="KW-0378">Hydrolase</keyword>
<dbReference type="AlphaFoldDB" id="A0AAW1P6C0"/>
<evidence type="ECO:0000256" key="8">
    <source>
        <dbReference type="ARBA" id="ARBA00022824"/>
    </source>
</evidence>
<evidence type="ECO:0000256" key="7">
    <source>
        <dbReference type="ARBA" id="ARBA00022801"/>
    </source>
</evidence>
<feature type="transmembrane region" description="Helical" evidence="14">
    <location>
        <begin position="534"/>
        <end position="557"/>
    </location>
</feature>
<dbReference type="GO" id="GO:0046872">
    <property type="term" value="F:metal ion binding"/>
    <property type="evidence" value="ECO:0007669"/>
    <property type="project" value="UniProtKB-KW"/>
</dbReference>
<comment type="subcellular location">
    <subcellularLocation>
        <location evidence="2">Endoplasmic reticulum membrane</location>
        <topology evidence="2">Multi-pass membrane protein</topology>
    </subcellularLocation>
</comment>
<dbReference type="InterPro" id="IPR045175">
    <property type="entry name" value="M28_fam"/>
</dbReference>
<feature type="domain" description="Peptidase M28" evidence="15">
    <location>
        <begin position="148"/>
        <end position="329"/>
    </location>
</feature>
<evidence type="ECO:0000313" key="17">
    <source>
        <dbReference type="Proteomes" id="UP001465755"/>
    </source>
</evidence>
<evidence type="ECO:0000256" key="9">
    <source>
        <dbReference type="ARBA" id="ARBA00022833"/>
    </source>
</evidence>
<proteinExistence type="inferred from homology"/>
<keyword evidence="5 14" id="KW-0812">Transmembrane</keyword>
<evidence type="ECO:0000256" key="2">
    <source>
        <dbReference type="ARBA" id="ARBA00004477"/>
    </source>
</evidence>
<sequence length="800" mass="84875">MATAKESVAPSGQTRRAWLCAWAGVYALLVLLGLQALFAVPKILDATAKPALFSEGRAMQIIKHLADLPERQVGSSGAKDALKYLKNQAELVQKVAVQHGNTNLKVQVDVEQYTGSFHQKFMSKWITNAYHTIDAVALTLSSPGTEGVPAVLIGGHFDSTLGSPGASDCASCVAVALETARALAAQPGLHLPGPLVFLLNGGEETFSQGAAGFMNSSKAAPSIGAFINLESTGAGGPAVVFQATGDWPIEAFSRSAPHPRGTVIAQDCFDMELIPADSDYSLWSAQKHGHLPGLDVAFLLDASAYHTPLDTPERIRPGTVQAMGENTMAAALEFSRELAKQHAEGRAMPVGSMDTPVYFDIYGKYMVRYSAATAAVLHTVPLAVLLGLVVLQRQGGPSTGNADLTGKLPSYVMLGRLTLFAMVPALTTLLMPGLVALGCVLLFRHPMVWFGHDVWGYLIYVPAAVAGMLLPYAWWRPWDVSGHVQGNIMGAAAVAALLARLGIGAGFLPTAWAVLGTPAAFLFHRASLTTRFAIALAGAVPLGIITVPNAVALSSVMLQRASMVGHTPLGMLGCDALVGPIMGVSTLASMGMLAPWLAGALGPRLKAFVLMLLLASVTLSGIASQLLHPYSAESPKHLFLAHMVRHDTQGRELGSTYELAGMDAVPLRDMLKHVPVAEWTRGNMSTWQVLHPAQDLFEPVSLLSPLPGPRPHANLPSVKLLREEKLPQGRRVHLEMHLPAEGAFGAMNIAGPLVDWSFAKGALEGHEAGQLSRFVRFAGNEGSDRWPMWVETGGSGQALR</sequence>
<comment type="cofactor">
    <cofactor evidence="1">
        <name>Zn(2+)</name>
        <dbReference type="ChEBI" id="CHEBI:29105"/>
    </cofactor>
</comment>
<dbReference type="GO" id="GO:0006508">
    <property type="term" value="P:proteolysis"/>
    <property type="evidence" value="ECO:0007669"/>
    <property type="project" value="UniProtKB-KW"/>
</dbReference>
<dbReference type="GO" id="GO:0008235">
    <property type="term" value="F:metalloexopeptidase activity"/>
    <property type="evidence" value="ECO:0007669"/>
    <property type="project" value="InterPro"/>
</dbReference>
<keyword evidence="6" id="KW-0479">Metal-binding</keyword>
<dbReference type="PANTHER" id="PTHR12147:SF22">
    <property type="entry name" value="ENDOPLASMIC RETICULUM METALLOPEPTIDASE 1"/>
    <property type="match status" value="1"/>
</dbReference>
<dbReference type="Gene3D" id="3.40.630.10">
    <property type="entry name" value="Zn peptidases"/>
    <property type="match status" value="1"/>
</dbReference>
<feature type="transmembrane region" description="Helical" evidence="14">
    <location>
        <begin position="417"/>
        <end position="443"/>
    </location>
</feature>
<dbReference type="GO" id="GO:0005789">
    <property type="term" value="C:endoplasmic reticulum membrane"/>
    <property type="evidence" value="ECO:0007669"/>
    <property type="project" value="UniProtKB-SubCell"/>
</dbReference>
<comment type="caution">
    <text evidence="16">The sequence shown here is derived from an EMBL/GenBank/DDBJ whole genome shotgun (WGS) entry which is preliminary data.</text>
</comment>
<evidence type="ECO:0000256" key="11">
    <source>
        <dbReference type="ARBA" id="ARBA00023049"/>
    </source>
</evidence>
<dbReference type="PANTHER" id="PTHR12147">
    <property type="entry name" value="METALLOPEPTIDASE M28 FAMILY MEMBER"/>
    <property type="match status" value="1"/>
</dbReference>
<feature type="transmembrane region" description="Helical" evidence="14">
    <location>
        <begin position="369"/>
        <end position="391"/>
    </location>
</feature>
<evidence type="ECO:0000256" key="10">
    <source>
        <dbReference type="ARBA" id="ARBA00022989"/>
    </source>
</evidence>
<dbReference type="Proteomes" id="UP001465755">
    <property type="component" value="Unassembled WGS sequence"/>
</dbReference>
<keyword evidence="4" id="KW-0645">Protease</keyword>
<name>A0AAW1P6C0_9CHLO</name>
<accession>A0AAW1P6C0</accession>
<feature type="transmembrane region" description="Helical" evidence="14">
    <location>
        <begin position="455"/>
        <end position="475"/>
    </location>
</feature>
<dbReference type="Pfam" id="PF04389">
    <property type="entry name" value="Peptidase_M28"/>
    <property type="match status" value="1"/>
</dbReference>
<protein>
    <recommendedName>
        <fullName evidence="15">Peptidase M28 domain-containing protein</fullName>
    </recommendedName>
</protein>
<evidence type="ECO:0000256" key="5">
    <source>
        <dbReference type="ARBA" id="ARBA00022692"/>
    </source>
</evidence>
<feature type="transmembrane region" description="Helical" evidence="14">
    <location>
        <begin position="16"/>
        <end position="40"/>
    </location>
</feature>
<gene>
    <name evidence="16" type="ORF">WJX73_010823</name>
</gene>
<evidence type="ECO:0000256" key="6">
    <source>
        <dbReference type="ARBA" id="ARBA00022723"/>
    </source>
</evidence>
<dbReference type="CDD" id="cd03875">
    <property type="entry name" value="M28_Fxna_like"/>
    <property type="match status" value="1"/>
</dbReference>
<dbReference type="InterPro" id="IPR007484">
    <property type="entry name" value="Peptidase_M28"/>
</dbReference>
<evidence type="ECO:0000256" key="1">
    <source>
        <dbReference type="ARBA" id="ARBA00001947"/>
    </source>
</evidence>
<feature type="transmembrane region" description="Helical" evidence="14">
    <location>
        <begin position="495"/>
        <end position="522"/>
    </location>
</feature>
<feature type="transmembrane region" description="Helical" evidence="14">
    <location>
        <begin position="605"/>
        <end position="627"/>
    </location>
</feature>
<keyword evidence="13" id="KW-0325">Glycoprotein</keyword>
<dbReference type="SUPFAM" id="SSF53187">
    <property type="entry name" value="Zn-dependent exopeptidases"/>
    <property type="match status" value="1"/>
</dbReference>
<evidence type="ECO:0000259" key="15">
    <source>
        <dbReference type="Pfam" id="PF04389"/>
    </source>
</evidence>
<evidence type="ECO:0000256" key="12">
    <source>
        <dbReference type="ARBA" id="ARBA00023136"/>
    </source>
</evidence>
<evidence type="ECO:0000313" key="16">
    <source>
        <dbReference type="EMBL" id="KAK9806066.1"/>
    </source>
</evidence>
<keyword evidence="9" id="KW-0862">Zinc</keyword>
<evidence type="ECO:0000256" key="3">
    <source>
        <dbReference type="ARBA" id="ARBA00010918"/>
    </source>
</evidence>
<keyword evidence="10 14" id="KW-1133">Transmembrane helix</keyword>
<organism evidence="16 17">
    <name type="scientific">Symbiochloris irregularis</name>
    <dbReference type="NCBI Taxonomy" id="706552"/>
    <lineage>
        <taxon>Eukaryota</taxon>
        <taxon>Viridiplantae</taxon>
        <taxon>Chlorophyta</taxon>
        <taxon>core chlorophytes</taxon>
        <taxon>Trebouxiophyceae</taxon>
        <taxon>Trebouxiales</taxon>
        <taxon>Trebouxiaceae</taxon>
        <taxon>Symbiochloris</taxon>
    </lineage>
</organism>
<dbReference type="InterPro" id="IPR048024">
    <property type="entry name" value="Fxna-like_M28_dom"/>
</dbReference>
<keyword evidence="17" id="KW-1185">Reference proteome</keyword>
<reference evidence="16 17" key="1">
    <citation type="journal article" date="2024" name="Nat. Commun.">
        <title>Phylogenomics reveals the evolutionary origins of lichenization in chlorophyte algae.</title>
        <authorList>
            <person name="Puginier C."/>
            <person name="Libourel C."/>
            <person name="Otte J."/>
            <person name="Skaloud P."/>
            <person name="Haon M."/>
            <person name="Grisel S."/>
            <person name="Petersen M."/>
            <person name="Berrin J.G."/>
            <person name="Delaux P.M."/>
            <person name="Dal Grande F."/>
            <person name="Keller J."/>
        </authorList>
    </citation>
    <scope>NUCLEOTIDE SEQUENCE [LARGE SCALE GENOMIC DNA]</scope>
    <source>
        <strain evidence="16 17">SAG 2036</strain>
    </source>
</reference>